<evidence type="ECO:0000313" key="5">
    <source>
        <dbReference type="EMBL" id="KWX21776.1"/>
    </source>
</evidence>
<dbReference type="InterPro" id="IPR025758">
    <property type="entry name" value="Fic/DOC_N"/>
</dbReference>
<keyword evidence="1" id="KW-0547">Nucleotide-binding</keyword>
<feature type="active site" evidence="2">
    <location>
        <position position="225"/>
    </location>
</feature>
<dbReference type="GO" id="GO:0005524">
    <property type="term" value="F:ATP binding"/>
    <property type="evidence" value="ECO:0007669"/>
    <property type="project" value="UniProtKB-KW"/>
</dbReference>
<dbReference type="PROSITE" id="PS51459">
    <property type="entry name" value="FIDO"/>
    <property type="match status" value="1"/>
</dbReference>
<organism evidence="5 6">
    <name type="scientific">Mycolicibacterium wolinskyi</name>
    <dbReference type="NCBI Taxonomy" id="59750"/>
    <lineage>
        <taxon>Bacteria</taxon>
        <taxon>Bacillati</taxon>
        <taxon>Actinomycetota</taxon>
        <taxon>Actinomycetes</taxon>
        <taxon>Mycobacteriales</taxon>
        <taxon>Mycobacteriaceae</taxon>
        <taxon>Mycolicibacterium</taxon>
    </lineage>
</organism>
<feature type="binding site" evidence="1">
    <location>
        <position position="225"/>
    </location>
    <ligand>
        <name>ATP</name>
        <dbReference type="ChEBI" id="CHEBI:30616"/>
    </ligand>
</feature>
<proteinExistence type="predicted"/>
<evidence type="ECO:0000259" key="4">
    <source>
        <dbReference type="PROSITE" id="PS51459"/>
    </source>
</evidence>
<gene>
    <name evidence="5" type="ORF">AFM11_23260</name>
</gene>
<dbReference type="InterPro" id="IPR040198">
    <property type="entry name" value="Fido_containing"/>
</dbReference>
<evidence type="ECO:0000256" key="1">
    <source>
        <dbReference type="PIRSR" id="PIRSR038925-1"/>
    </source>
</evidence>
<dbReference type="InterPro" id="IPR036597">
    <property type="entry name" value="Fido-like_dom_sf"/>
</dbReference>
<dbReference type="Pfam" id="PF02661">
    <property type="entry name" value="Fic"/>
    <property type="match status" value="1"/>
</dbReference>
<feature type="binding site" evidence="1">
    <location>
        <position position="91"/>
    </location>
    <ligand>
        <name>ATP</name>
        <dbReference type="ChEBI" id="CHEBI:30616"/>
    </ligand>
</feature>
<feature type="binding site" evidence="3">
    <location>
        <begin position="229"/>
        <end position="236"/>
    </location>
    <ligand>
        <name>ATP</name>
        <dbReference type="ChEBI" id="CHEBI:30616"/>
    </ligand>
</feature>
<sequence length="391" mass="43170">MQVARFEKSPVGKLVPIEGMDHLLGERYSHFAFVPDPLPADIQLAARSVKVLEDAARALGRLDSKIQLLPNPNLLVRPSLRKEAVSTTALEGTFAPLSEALGADYVDEQRQSAEIREVMNYVRAATQSMHMLNELPICLKMLSTLQATLVRGTRGDAYDAGQLRQRQVCIGQQGRGVEASRFVPPPNGDILVAGMSDWEKWVNASDDLPLLVKVALAHYQFETLHPFSDGNGRLGRLIITLQLMQAGALKYPILNLSPWLEPRREQYIDHLLEVSATGNFEPWINFFCQAVVARADAATETIAAMLDIREEFADQLRAVGASGMVLQLASDLIGFPYISAGEAADLYGVAYPTANNAIAKLAKLGILEEITGREYRRVFRCPRVYEIIARA</sequence>
<dbReference type="SUPFAM" id="SSF140931">
    <property type="entry name" value="Fic-like"/>
    <property type="match status" value="1"/>
</dbReference>
<feature type="domain" description="Fido" evidence="4">
    <location>
        <begin position="137"/>
        <end position="289"/>
    </location>
</feature>
<evidence type="ECO:0000256" key="2">
    <source>
        <dbReference type="PIRSR" id="PIRSR640198-1"/>
    </source>
</evidence>
<reference evidence="5 6" key="1">
    <citation type="submission" date="2015-07" db="EMBL/GenBank/DDBJ databases">
        <title>A draft genome sequence of Mycobacterium wolinskyi.</title>
        <authorList>
            <person name="de Man T.J."/>
            <person name="Perry K.A."/>
            <person name="Coulliette A.D."/>
            <person name="Jensen B."/>
            <person name="Toney N.C."/>
            <person name="Limbago B.M."/>
            <person name="Noble-Wang J."/>
        </authorList>
    </citation>
    <scope>NUCLEOTIDE SEQUENCE [LARGE SCALE GENOMIC DNA]</scope>
    <source>
        <strain evidence="5 6">CDC_01</strain>
    </source>
</reference>
<dbReference type="InterPro" id="IPR026287">
    <property type="entry name" value="SoFic-like"/>
</dbReference>
<dbReference type="PANTHER" id="PTHR13504">
    <property type="entry name" value="FIDO DOMAIN-CONTAINING PROTEIN DDB_G0283145"/>
    <property type="match status" value="1"/>
</dbReference>
<feature type="binding site" evidence="1">
    <location>
        <position position="267"/>
    </location>
    <ligand>
        <name>ATP</name>
        <dbReference type="ChEBI" id="CHEBI:30616"/>
    </ligand>
</feature>
<name>A0A132PHH5_9MYCO</name>
<keyword evidence="6" id="KW-1185">Reference proteome</keyword>
<dbReference type="PIRSF" id="PIRSF038925">
    <property type="entry name" value="AMP-prot_trans"/>
    <property type="match status" value="1"/>
</dbReference>
<dbReference type="PATRIC" id="fig|59750.3.peg.2005"/>
<keyword evidence="1" id="KW-0067">ATP-binding</keyword>
<evidence type="ECO:0000256" key="3">
    <source>
        <dbReference type="PIRSR" id="PIRSR640198-2"/>
    </source>
</evidence>
<feature type="binding site" evidence="1">
    <location>
        <begin position="230"/>
        <end position="236"/>
    </location>
    <ligand>
        <name>ATP</name>
        <dbReference type="ChEBI" id="CHEBI:30616"/>
    </ligand>
</feature>
<accession>A0A132PHH5</accession>
<dbReference type="Proteomes" id="UP000070612">
    <property type="component" value="Unassembled WGS sequence"/>
</dbReference>
<evidence type="ECO:0000313" key="6">
    <source>
        <dbReference type="Proteomes" id="UP000070612"/>
    </source>
</evidence>
<dbReference type="EMBL" id="LGTW01000017">
    <property type="protein sequence ID" value="KWX21776.1"/>
    <property type="molecule type" value="Genomic_DNA"/>
</dbReference>
<dbReference type="PANTHER" id="PTHR13504:SF38">
    <property type="entry name" value="FIDO DOMAIN-CONTAINING PROTEIN"/>
    <property type="match status" value="1"/>
</dbReference>
<comment type="caution">
    <text evidence="5">The sequence shown here is derived from an EMBL/GenBank/DDBJ whole genome shotgun (WGS) entry which is preliminary data.</text>
</comment>
<dbReference type="Pfam" id="PF13784">
    <property type="entry name" value="Fic_N"/>
    <property type="match status" value="1"/>
</dbReference>
<dbReference type="AlphaFoldDB" id="A0A132PHH5"/>
<dbReference type="Gene3D" id="1.10.3290.10">
    <property type="entry name" value="Fido-like domain"/>
    <property type="match status" value="1"/>
</dbReference>
<protein>
    <submittedName>
        <fullName evidence="5">Filamentation induced by cAMP protein fic</fullName>
    </submittedName>
</protein>
<dbReference type="InterPro" id="IPR003812">
    <property type="entry name" value="Fido"/>
</dbReference>